<accession>A0A2T3A8Q1</accession>
<evidence type="ECO:0000313" key="1">
    <source>
        <dbReference type="EMBL" id="PSR85792.1"/>
    </source>
</evidence>
<reference evidence="1 2" key="1">
    <citation type="journal article" date="2018" name="Mycol. Prog.">
        <title>Coniella lustricola, a new species from submerged detritus.</title>
        <authorList>
            <person name="Raudabaugh D.B."/>
            <person name="Iturriaga T."/>
            <person name="Carver A."/>
            <person name="Mondo S."/>
            <person name="Pangilinan J."/>
            <person name="Lipzen A."/>
            <person name="He G."/>
            <person name="Amirebrahimi M."/>
            <person name="Grigoriev I.V."/>
            <person name="Miller A.N."/>
        </authorList>
    </citation>
    <scope>NUCLEOTIDE SEQUENCE [LARGE SCALE GENOMIC DNA]</scope>
    <source>
        <strain evidence="1 2">B22-T-1</strain>
    </source>
</reference>
<sequence length="70" mass="8104">MLLMTYCLCNGVSAVVWCARQFRLAIFWHGHTYAPGFYVPHISITLSQYPPFFSIFWIDEHLFGSSLLAM</sequence>
<name>A0A2T3A8Q1_9PEZI</name>
<keyword evidence="2" id="KW-1185">Reference proteome</keyword>
<proteinExistence type="predicted"/>
<gene>
    <name evidence="1" type="ORF">BD289DRAFT_433390</name>
</gene>
<dbReference type="Proteomes" id="UP000241462">
    <property type="component" value="Unassembled WGS sequence"/>
</dbReference>
<evidence type="ECO:0000313" key="2">
    <source>
        <dbReference type="Proteomes" id="UP000241462"/>
    </source>
</evidence>
<protein>
    <submittedName>
        <fullName evidence="1">Uncharacterized protein</fullName>
    </submittedName>
</protein>
<dbReference type="EMBL" id="KZ678437">
    <property type="protein sequence ID" value="PSR85792.1"/>
    <property type="molecule type" value="Genomic_DNA"/>
</dbReference>
<dbReference type="AlphaFoldDB" id="A0A2T3A8Q1"/>
<dbReference type="InParanoid" id="A0A2T3A8Q1"/>
<organism evidence="1 2">
    <name type="scientific">Coniella lustricola</name>
    <dbReference type="NCBI Taxonomy" id="2025994"/>
    <lineage>
        <taxon>Eukaryota</taxon>
        <taxon>Fungi</taxon>
        <taxon>Dikarya</taxon>
        <taxon>Ascomycota</taxon>
        <taxon>Pezizomycotina</taxon>
        <taxon>Sordariomycetes</taxon>
        <taxon>Sordariomycetidae</taxon>
        <taxon>Diaporthales</taxon>
        <taxon>Schizoparmaceae</taxon>
        <taxon>Coniella</taxon>
    </lineage>
</organism>